<reference evidence="2" key="1">
    <citation type="submission" date="2016-10" db="EMBL/GenBank/DDBJ databases">
        <authorList>
            <person name="Varghese N."/>
            <person name="Submissions S."/>
        </authorList>
    </citation>
    <scope>NUCLEOTIDE SEQUENCE [LARGE SCALE GENOMIC DNA]</scope>
    <source>
        <strain evidence="2">DSM 19315</strain>
    </source>
</reference>
<organism evidence="1 2">
    <name type="scientific">Algoriphagus hitonicola</name>
    <dbReference type="NCBI Taxonomy" id="435880"/>
    <lineage>
        <taxon>Bacteria</taxon>
        <taxon>Pseudomonadati</taxon>
        <taxon>Bacteroidota</taxon>
        <taxon>Cytophagia</taxon>
        <taxon>Cytophagales</taxon>
        <taxon>Cyclobacteriaceae</taxon>
        <taxon>Algoriphagus</taxon>
    </lineage>
</organism>
<sequence length="305" mass="34822">MKTVTIKSYFVLFLALILLISCREEWPEDFFQNRELQKLKAAMAPYRNHENGLIAGWDTDLSGCVEHPELGGMGHHFARLEYFDAEVELLKPEVLLYAINEKGKMELLGVEYIVPFDILPETEKAPVLFDRAFKANHEQQIWALHVWTHRDNPAGIFADFNPTVTCDYWIEAQVDMVREHVSTFGNFESATAAGWDTDLSGCVAHPDLGGMGHHFARLEFMDGRVDPLEPQVMLFAPDENGEMDLLGVEYIVPFDILPETAEPPVLFNQPFHQNHEQQIWALHVWTHRENPAGIFADFNPTVSCE</sequence>
<evidence type="ECO:0000313" key="1">
    <source>
        <dbReference type="EMBL" id="SFG02575.1"/>
    </source>
</evidence>
<dbReference type="RefSeq" id="WP_092788280.1">
    <property type="nucleotide sequence ID" value="NZ_FOPC01000001.1"/>
</dbReference>
<dbReference type="Proteomes" id="UP000199642">
    <property type="component" value="Unassembled WGS sequence"/>
</dbReference>
<dbReference type="PROSITE" id="PS51257">
    <property type="entry name" value="PROKAR_LIPOPROTEIN"/>
    <property type="match status" value="1"/>
</dbReference>
<accession>A0A1I2NF63</accession>
<dbReference type="STRING" id="435880.SAMN04487988_10194"/>
<keyword evidence="2" id="KW-1185">Reference proteome</keyword>
<gene>
    <name evidence="1" type="ORF">SAMN04487988_10194</name>
</gene>
<proteinExistence type="predicted"/>
<dbReference type="AlphaFoldDB" id="A0A1I2NF63"/>
<dbReference type="OrthoDB" id="2449873at2"/>
<evidence type="ECO:0000313" key="2">
    <source>
        <dbReference type="Proteomes" id="UP000199642"/>
    </source>
</evidence>
<dbReference type="EMBL" id="FOPC01000001">
    <property type="protein sequence ID" value="SFG02575.1"/>
    <property type="molecule type" value="Genomic_DNA"/>
</dbReference>
<protein>
    <submittedName>
        <fullName evidence="1">Uncharacterized protein</fullName>
    </submittedName>
</protein>
<name>A0A1I2NF63_9BACT</name>